<evidence type="ECO:0000313" key="1">
    <source>
        <dbReference type="EMBL" id="AVR94355.1"/>
    </source>
</evidence>
<accession>A0A2R4C420</accession>
<dbReference type="AlphaFoldDB" id="A0A2R4C420"/>
<dbReference type="EMBL" id="CP028324">
    <property type="protein sequence ID" value="AVR94355.1"/>
    <property type="molecule type" value="Genomic_DNA"/>
</dbReference>
<protein>
    <submittedName>
        <fullName evidence="1">Uncharacterized protein</fullName>
    </submittedName>
</protein>
<organism evidence="1 2">
    <name type="scientific">Pseudoduganella armeniaca</name>
    <dbReference type="NCBI Taxonomy" id="2072590"/>
    <lineage>
        <taxon>Bacteria</taxon>
        <taxon>Pseudomonadati</taxon>
        <taxon>Pseudomonadota</taxon>
        <taxon>Betaproteobacteria</taxon>
        <taxon>Burkholderiales</taxon>
        <taxon>Oxalobacteraceae</taxon>
        <taxon>Telluria group</taxon>
        <taxon>Pseudoduganella</taxon>
    </lineage>
</organism>
<keyword evidence="2" id="KW-1185">Reference proteome</keyword>
<sequence length="140" mass="15576">MNDYLIESYVGVGPIKLGMKRDDVHALIGPPKSSSTADPAEDVVDYWHANSLQLTFSEDVRELVEISLYPGLDGVEFRGIKLFEERGVDVLKQLRDLDSKPRVITGVSIFLQLGLAVAGFEHDEDDDKSVTVFAHGLWDE</sequence>
<dbReference type="Proteomes" id="UP000240505">
    <property type="component" value="Chromosome"/>
</dbReference>
<evidence type="ECO:0000313" key="2">
    <source>
        <dbReference type="Proteomes" id="UP000240505"/>
    </source>
</evidence>
<gene>
    <name evidence="1" type="ORF">C9I28_00500</name>
</gene>
<dbReference type="KEGG" id="masz:C9I28_00500"/>
<name>A0A2R4C420_9BURK</name>
<proteinExistence type="predicted"/>
<reference evidence="1 2" key="1">
    <citation type="submission" date="2018-03" db="EMBL/GenBank/DDBJ databases">
        <title>Massilia armeniaca sp. nov., isolated from desert soil.</title>
        <authorList>
            <person name="Huang H."/>
            <person name="Ren M."/>
        </authorList>
    </citation>
    <scope>NUCLEOTIDE SEQUENCE [LARGE SCALE GENOMIC DNA]</scope>
    <source>
        <strain evidence="1 2">ZMN-3</strain>
    </source>
</reference>
<dbReference type="OrthoDB" id="8780598at2"/>
<dbReference type="RefSeq" id="WP_107139706.1">
    <property type="nucleotide sequence ID" value="NZ_CP028324.1"/>
</dbReference>